<evidence type="ECO:0000256" key="1">
    <source>
        <dbReference type="ARBA" id="ARBA00007905"/>
    </source>
</evidence>
<evidence type="ECO:0000256" key="5">
    <source>
        <dbReference type="PIRSR" id="PIRSR000097-2"/>
    </source>
</evidence>
<sequence length="320" mass="37211">MSFIKVPKLTLSNGREIPVVGLGTWKTKPNEIPSTIKKALKIGYRHFDCAPVYNNLKELGKSLDQAIDKNVVTRRDLFITCKLWNTFHRPDSVEIAIKQSLSDLRTSYIDLYLMHWPMAYKEGEKFIPLDSRGNVEFSSVHFVDTWKAMEVLVQRNLAKSIGVCNFNKRQIEKIIQSAKIPPVINQVECHPFLNQENLWHFCNSHNITITCNNPLALPERFVPDLEQANLLDTPLLYKIGRRYRKTAAQVVLKYQLQRRNVVIPRTTHGDQLHENLNLFDFEMDEDEMAAMGTLNKNLRYIQSIRKNDSKHPEYPFKDPF</sequence>
<feature type="binding site" evidence="5">
    <location>
        <position position="115"/>
    </location>
    <ligand>
        <name>substrate</name>
    </ligand>
</feature>
<accession>A0A5N4A904</accession>
<dbReference type="EMBL" id="VVIM01000009">
    <property type="protein sequence ID" value="KAB0793803.1"/>
    <property type="molecule type" value="Genomic_DNA"/>
</dbReference>
<dbReference type="InterPro" id="IPR018170">
    <property type="entry name" value="Aldo/ket_reductase_CS"/>
</dbReference>
<dbReference type="PROSITE" id="PS00062">
    <property type="entry name" value="ALDOKETO_REDUCTASE_2"/>
    <property type="match status" value="1"/>
</dbReference>
<dbReference type="PRINTS" id="PR00069">
    <property type="entry name" value="ALDKETRDTASE"/>
</dbReference>
<evidence type="ECO:0000313" key="8">
    <source>
        <dbReference type="EMBL" id="KAB0793803.1"/>
    </source>
</evidence>
<name>A0A5N4A904_PHOPY</name>
<evidence type="ECO:0000256" key="6">
    <source>
        <dbReference type="PIRSR" id="PIRSR000097-3"/>
    </source>
</evidence>
<comment type="similarity">
    <text evidence="1">Belongs to the aldo/keto reductase family.</text>
</comment>
<dbReference type="GO" id="GO:0016491">
    <property type="term" value="F:oxidoreductase activity"/>
    <property type="evidence" value="ECO:0007669"/>
    <property type="project" value="UniProtKB-KW"/>
</dbReference>
<feature type="domain" description="NADP-dependent oxidoreductase" evidence="7">
    <location>
        <begin position="21"/>
        <end position="293"/>
    </location>
</feature>
<dbReference type="OrthoDB" id="416253at2759"/>
<dbReference type="AlphaFoldDB" id="A0A5N4A904"/>
<evidence type="ECO:0000259" key="7">
    <source>
        <dbReference type="Pfam" id="PF00248"/>
    </source>
</evidence>
<dbReference type="Proteomes" id="UP000327044">
    <property type="component" value="Unassembled WGS sequence"/>
</dbReference>
<feature type="active site" description="Proton donor" evidence="4">
    <location>
        <position position="53"/>
    </location>
</feature>
<dbReference type="InterPro" id="IPR020471">
    <property type="entry name" value="AKR"/>
</dbReference>
<dbReference type="Gene3D" id="3.20.20.100">
    <property type="entry name" value="NADP-dependent oxidoreductase domain"/>
    <property type="match status" value="1"/>
</dbReference>
<dbReference type="SUPFAM" id="SSF51430">
    <property type="entry name" value="NAD(P)-linked oxidoreductase"/>
    <property type="match status" value="1"/>
</dbReference>
<comment type="caution">
    <text evidence="8">The sequence shown here is derived from an EMBL/GenBank/DDBJ whole genome shotgun (WGS) entry which is preliminary data.</text>
</comment>
<dbReference type="InParanoid" id="A0A5N4A904"/>
<dbReference type="Pfam" id="PF00248">
    <property type="entry name" value="Aldo_ket_red"/>
    <property type="match status" value="1"/>
</dbReference>
<gene>
    <name evidence="8" type="ORF">PPYR_13423</name>
</gene>
<reference evidence="8 9" key="1">
    <citation type="journal article" date="2018" name="Elife">
        <title>Firefly genomes illuminate parallel origins of bioluminescence in beetles.</title>
        <authorList>
            <person name="Fallon T.R."/>
            <person name="Lower S.E."/>
            <person name="Chang C.H."/>
            <person name="Bessho-Uehara M."/>
            <person name="Martin G.J."/>
            <person name="Bewick A.J."/>
            <person name="Behringer M."/>
            <person name="Debat H.J."/>
            <person name="Wong I."/>
            <person name="Day J.C."/>
            <person name="Suvorov A."/>
            <person name="Silva C.J."/>
            <person name="Stanger-Hall K.F."/>
            <person name="Hall D.W."/>
            <person name="Schmitz R.J."/>
            <person name="Nelson D.R."/>
            <person name="Lewis S.M."/>
            <person name="Shigenobu S."/>
            <person name="Bybee S.M."/>
            <person name="Larracuente A.M."/>
            <person name="Oba Y."/>
            <person name="Weng J.K."/>
        </authorList>
    </citation>
    <scope>NUCLEOTIDE SEQUENCE [LARGE SCALE GENOMIC DNA]</scope>
    <source>
        <strain evidence="8">1611_PpyrPB1</strain>
        <tissue evidence="8">Whole body</tissue>
    </source>
</reference>
<evidence type="ECO:0000256" key="4">
    <source>
        <dbReference type="PIRSR" id="PIRSR000097-1"/>
    </source>
</evidence>
<protein>
    <recommendedName>
        <fullName evidence="7">NADP-dependent oxidoreductase domain-containing protein</fullName>
    </recommendedName>
</protein>
<dbReference type="InterPro" id="IPR036812">
    <property type="entry name" value="NAD(P)_OxRdtase_dom_sf"/>
</dbReference>
<dbReference type="InterPro" id="IPR023210">
    <property type="entry name" value="NADP_OxRdtase_dom"/>
</dbReference>
<evidence type="ECO:0000256" key="2">
    <source>
        <dbReference type="ARBA" id="ARBA00022857"/>
    </source>
</evidence>
<organism evidence="8 9">
    <name type="scientific">Photinus pyralis</name>
    <name type="common">Common eastern firefly</name>
    <name type="synonym">Lampyris pyralis</name>
    <dbReference type="NCBI Taxonomy" id="7054"/>
    <lineage>
        <taxon>Eukaryota</taxon>
        <taxon>Metazoa</taxon>
        <taxon>Ecdysozoa</taxon>
        <taxon>Arthropoda</taxon>
        <taxon>Hexapoda</taxon>
        <taxon>Insecta</taxon>
        <taxon>Pterygota</taxon>
        <taxon>Neoptera</taxon>
        <taxon>Endopterygota</taxon>
        <taxon>Coleoptera</taxon>
        <taxon>Polyphaga</taxon>
        <taxon>Elateriformia</taxon>
        <taxon>Elateroidea</taxon>
        <taxon>Lampyridae</taxon>
        <taxon>Lampyrinae</taxon>
        <taxon>Photinus</taxon>
    </lineage>
</organism>
<evidence type="ECO:0000256" key="3">
    <source>
        <dbReference type="ARBA" id="ARBA00023002"/>
    </source>
</evidence>
<proteinExistence type="inferred from homology"/>
<dbReference type="PANTHER" id="PTHR11732">
    <property type="entry name" value="ALDO/KETO REDUCTASE"/>
    <property type="match status" value="1"/>
</dbReference>
<keyword evidence="2" id="KW-0521">NADP</keyword>
<dbReference type="PIRSF" id="PIRSF000097">
    <property type="entry name" value="AKR"/>
    <property type="match status" value="1"/>
</dbReference>
<dbReference type="FunFam" id="3.20.20.100:FF:000006">
    <property type="entry name" value="Aldo-keto reductase family 1 member A1"/>
    <property type="match status" value="1"/>
</dbReference>
<keyword evidence="3" id="KW-0560">Oxidoreductase</keyword>
<feature type="site" description="Lowers pKa of active site Tyr" evidence="6">
    <location>
        <position position="82"/>
    </location>
</feature>
<evidence type="ECO:0000313" key="9">
    <source>
        <dbReference type="Proteomes" id="UP000327044"/>
    </source>
</evidence>
<keyword evidence="9" id="KW-1185">Reference proteome</keyword>